<comment type="subcellular location">
    <subcellularLocation>
        <location evidence="1">Membrane</location>
        <topology evidence="1">Single-pass membrane protein</topology>
    </subcellularLocation>
</comment>
<evidence type="ECO:0000256" key="6">
    <source>
        <dbReference type="ARBA" id="ARBA00022989"/>
    </source>
</evidence>
<dbReference type="PANTHER" id="PTHR33228">
    <property type="entry name" value="PROTEIN GLUTAMINE DUMPER 4-RELATED"/>
    <property type="match status" value="1"/>
</dbReference>
<evidence type="ECO:0000256" key="7">
    <source>
        <dbReference type="ARBA" id="ARBA00023136"/>
    </source>
</evidence>
<keyword evidence="5" id="KW-0029">Amino-acid transport</keyword>
<dbReference type="InterPro" id="IPR040359">
    <property type="entry name" value="GDU"/>
</dbReference>
<evidence type="ECO:0000256" key="1">
    <source>
        <dbReference type="ARBA" id="ARBA00004167"/>
    </source>
</evidence>
<dbReference type="AlphaFoldDB" id="A0AAU9S2C1"/>
<dbReference type="GO" id="GO:0016020">
    <property type="term" value="C:membrane"/>
    <property type="evidence" value="ECO:0007669"/>
    <property type="project" value="UniProtKB-SubCell"/>
</dbReference>
<dbReference type="GO" id="GO:0006865">
    <property type="term" value="P:amino acid transport"/>
    <property type="evidence" value="ECO:0007669"/>
    <property type="project" value="UniProtKB-KW"/>
</dbReference>
<keyword evidence="6 8" id="KW-1133">Transmembrane helix</keyword>
<keyword evidence="3" id="KW-0813">Transport</keyword>
<evidence type="ECO:0000256" key="4">
    <source>
        <dbReference type="ARBA" id="ARBA00022692"/>
    </source>
</evidence>
<dbReference type="EMBL" id="CAJVSB020000495">
    <property type="protein sequence ID" value="CAH2056560.1"/>
    <property type="molecule type" value="Genomic_DNA"/>
</dbReference>
<keyword evidence="7 8" id="KW-0472">Membrane</keyword>
<name>A0AAU9S2C1_THLAR</name>
<sequence>MRPPSTAAATAATPPAAAAGVQRWNSPIAYLLGSLGLMLGVVALALVILVCTFKRSRNSSIDTDKMPARPVPVMPLEMEPRIVVIMAGDENPTYLAKPVSPNRHAEPA</sequence>
<keyword evidence="4 8" id="KW-0812">Transmembrane</keyword>
<comment type="caution">
    <text evidence="9">The sequence shown here is derived from an EMBL/GenBank/DDBJ whole genome shotgun (WGS) entry which is preliminary data.</text>
</comment>
<dbReference type="GO" id="GO:0080143">
    <property type="term" value="P:regulation of amino acid export"/>
    <property type="evidence" value="ECO:0007669"/>
    <property type="project" value="InterPro"/>
</dbReference>
<dbReference type="PANTHER" id="PTHR33228:SF76">
    <property type="entry name" value="PROTEIN GLUTAMINE DUMPER 7"/>
    <property type="match status" value="1"/>
</dbReference>
<dbReference type="Proteomes" id="UP000836841">
    <property type="component" value="Unassembled WGS sequence"/>
</dbReference>
<feature type="transmembrane region" description="Helical" evidence="8">
    <location>
        <begin position="28"/>
        <end position="51"/>
    </location>
</feature>
<proteinExistence type="inferred from homology"/>
<evidence type="ECO:0000313" key="9">
    <source>
        <dbReference type="EMBL" id="CAH2056560.1"/>
    </source>
</evidence>
<accession>A0AAU9S2C1</accession>
<evidence type="ECO:0000313" key="10">
    <source>
        <dbReference type="Proteomes" id="UP000836841"/>
    </source>
</evidence>
<evidence type="ECO:0000256" key="3">
    <source>
        <dbReference type="ARBA" id="ARBA00022448"/>
    </source>
</evidence>
<organism evidence="9 10">
    <name type="scientific">Thlaspi arvense</name>
    <name type="common">Field penny-cress</name>
    <dbReference type="NCBI Taxonomy" id="13288"/>
    <lineage>
        <taxon>Eukaryota</taxon>
        <taxon>Viridiplantae</taxon>
        <taxon>Streptophyta</taxon>
        <taxon>Embryophyta</taxon>
        <taxon>Tracheophyta</taxon>
        <taxon>Spermatophyta</taxon>
        <taxon>Magnoliopsida</taxon>
        <taxon>eudicotyledons</taxon>
        <taxon>Gunneridae</taxon>
        <taxon>Pentapetalae</taxon>
        <taxon>rosids</taxon>
        <taxon>malvids</taxon>
        <taxon>Brassicales</taxon>
        <taxon>Brassicaceae</taxon>
        <taxon>Thlaspideae</taxon>
        <taxon>Thlaspi</taxon>
    </lineage>
</organism>
<evidence type="ECO:0000256" key="8">
    <source>
        <dbReference type="SAM" id="Phobius"/>
    </source>
</evidence>
<comment type="similarity">
    <text evidence="2">Belongs to the GLUTAMINE DUMPER 1 (TC 9.B.60) family.</text>
</comment>
<gene>
    <name evidence="9" type="ORF">TAV2_LOCUS11853</name>
</gene>
<keyword evidence="10" id="KW-1185">Reference proteome</keyword>
<evidence type="ECO:0000256" key="5">
    <source>
        <dbReference type="ARBA" id="ARBA00022970"/>
    </source>
</evidence>
<reference evidence="9 10" key="1">
    <citation type="submission" date="2022-03" db="EMBL/GenBank/DDBJ databases">
        <authorList>
            <person name="Nunn A."/>
            <person name="Chopra R."/>
            <person name="Nunn A."/>
            <person name="Contreras Garrido A."/>
        </authorList>
    </citation>
    <scope>NUCLEOTIDE SEQUENCE [LARGE SCALE GENOMIC DNA]</scope>
</reference>
<evidence type="ECO:0000256" key="2">
    <source>
        <dbReference type="ARBA" id="ARBA00009977"/>
    </source>
</evidence>
<protein>
    <submittedName>
        <fullName evidence="9">Uncharacterized protein</fullName>
    </submittedName>
</protein>